<dbReference type="Gene3D" id="2.20.100.10">
    <property type="entry name" value="Thrombospondin type-1 (TSP1) repeat"/>
    <property type="match status" value="10"/>
</dbReference>
<dbReference type="InterPro" id="IPR000884">
    <property type="entry name" value="TSP1_rpt"/>
</dbReference>
<feature type="domain" description="Thrombospondin type-1" evidence="17">
    <location>
        <begin position="1477"/>
        <end position="1516"/>
    </location>
</feature>
<evidence type="ECO:0000256" key="13">
    <source>
        <dbReference type="ARBA" id="ARBA00023273"/>
    </source>
</evidence>
<dbReference type="RefSeq" id="XP_041434242.1">
    <property type="nucleotide sequence ID" value="XM_041578308.1"/>
</dbReference>
<dbReference type="PANTHER" id="PTHR11311:SF7">
    <property type="entry name" value="THROMBOSPONDIN TYPE-1 DOMAIN-CONTAINING PROTEIN 7B"/>
    <property type="match status" value="1"/>
</dbReference>
<evidence type="ECO:0000256" key="11">
    <source>
        <dbReference type="ARBA" id="ARBA00023157"/>
    </source>
</evidence>
<dbReference type="FunFam" id="2.20.100.10:FF:000031">
    <property type="entry name" value="Thrombospondin type 1 domain containing 7A"/>
    <property type="match status" value="1"/>
</dbReference>
<dbReference type="PANTHER" id="PTHR11311">
    <property type="entry name" value="SPONDIN"/>
    <property type="match status" value="1"/>
</dbReference>
<keyword evidence="18" id="KW-1185">Reference proteome</keyword>
<feature type="domain" description="Spondin-like TSP1" evidence="16">
    <location>
        <begin position="1373"/>
        <end position="1432"/>
    </location>
</feature>
<dbReference type="Pfam" id="PF23308">
    <property type="entry name" value="TSP1_TSH7A-B_C"/>
    <property type="match status" value="1"/>
</dbReference>
<dbReference type="GO" id="GO:0030036">
    <property type="term" value="P:actin cytoskeleton organization"/>
    <property type="evidence" value="ECO:0000318"/>
    <property type="project" value="GO_Central"/>
</dbReference>
<dbReference type="FunFam" id="2.20.100.10:FF:000018">
    <property type="entry name" value="Thrombospondin type 1 domain containing 7A"/>
    <property type="match status" value="1"/>
</dbReference>
<feature type="domain" description="Spondin-like TSP1" evidence="16">
    <location>
        <begin position="1001"/>
        <end position="1044"/>
    </location>
</feature>
<dbReference type="InterPro" id="IPR044004">
    <property type="entry name" value="TSP1_spondin_dom"/>
</dbReference>
<dbReference type="CTD" id="108702257"/>
<evidence type="ECO:0000256" key="8">
    <source>
        <dbReference type="ARBA" id="ARBA00022782"/>
    </source>
</evidence>
<keyword evidence="9 15" id="KW-1133">Transmembrane helix</keyword>
<dbReference type="FunFam" id="2.20.100.10:FF:000015">
    <property type="entry name" value="Thrombospondin, type I, domain containing 7A"/>
    <property type="match status" value="1"/>
</dbReference>
<feature type="transmembrane region" description="Helical" evidence="15">
    <location>
        <begin position="1558"/>
        <end position="1582"/>
    </location>
</feature>
<evidence type="ECO:0000259" key="17">
    <source>
        <dbReference type="Pfam" id="PF23308"/>
    </source>
</evidence>
<dbReference type="Pfam" id="PF19030">
    <property type="entry name" value="TSP1_ADAMTS"/>
    <property type="match status" value="3"/>
</dbReference>
<keyword evidence="6" id="KW-0732">Signal</keyword>
<keyword evidence="5 15" id="KW-0812">Transmembrane</keyword>
<dbReference type="GO" id="GO:0005886">
    <property type="term" value="C:plasma membrane"/>
    <property type="evidence" value="ECO:0000318"/>
    <property type="project" value="GO_Central"/>
</dbReference>
<dbReference type="GO" id="GO:0001525">
    <property type="term" value="P:angiogenesis"/>
    <property type="evidence" value="ECO:0007669"/>
    <property type="project" value="UniProtKB-KW"/>
</dbReference>
<evidence type="ECO:0000256" key="10">
    <source>
        <dbReference type="ARBA" id="ARBA00023136"/>
    </source>
</evidence>
<evidence type="ECO:0000256" key="2">
    <source>
        <dbReference type="ARBA" id="ARBA00004316"/>
    </source>
</evidence>
<dbReference type="PROSITE" id="PS50092">
    <property type="entry name" value="TSP1"/>
    <property type="match status" value="12"/>
</dbReference>
<evidence type="ECO:0000313" key="19">
    <source>
        <dbReference type="RefSeq" id="XP_041434242.1"/>
    </source>
</evidence>
<dbReference type="FunFam" id="2.20.100.10:FF:000050">
    <property type="entry name" value="Thrombospondin type 1 domain containing 7B"/>
    <property type="match status" value="1"/>
</dbReference>
<dbReference type="SMART" id="SM00209">
    <property type="entry name" value="TSP1"/>
    <property type="match status" value="13"/>
</dbReference>
<sequence length="1608" mass="180778">MYGSYAWICSPRRWRNVPKYTIFIAIIFFYATADSEWKKDRQFIWKSGPWGRCIGDCGPSGLESRSVWCVHEEGWITHNTNCKAKDKPESQRNCFKICDWHRDLFHWEVTQWQTCVLVPYPHQEKGKHLECVTAQHGLQHRRVDCVQKMNRSIVPGEICEHFTPRPPMEQACLIPCPQDCMVSEFSHWSTCVNSCVKRLQHRTRAVISPPLYGGSECPNLTESRTCEFQSFCSFGNEEYTYSLKVGPWSKCQLPHFKEMNVSGRTVLDFSSDSVEINRYKKEVYKVQQHNSAWDIDIGYQNRHVRCTRSDGRNALLSICKQDSMPLHFQACIIPNDCEVTEWSAWGLCSKTCRSGDMVPGFRSRSRKVKHIAIGGGRPCPELEEIEACIMGREHLPLCPGIAWKTSEWMACQLSADHQDSQISSKKAACGGGTQTRKVFCVQYFTESGTETLKEVYRPVDERFCVGPMPPVSQLCNILCSTDCLLTPWSAWGPCTHENCLDPQGRKGFKSRKRNIIVEPMGPEGNCSHLVESIPCDDPMCYNWVISGELHCVPENLECGHGKYQLNTSCENQDGKMVSDELCVDNPPVQLVCKVPCSQDCVISEWSDWSPCSHSCSAKNTEGKQSRIRSILANPGEGGKPCPPSQALYEYRLCNDHPCSTFYWEVTPWGTCTADPLITTLNTSTVSWKGDSANRVGIQSRKVFCVKSNVGFITSNRCPEATKPETIRPCLLPCKKDCIVTLFSEWTPCPTSCLPGNATSVKQSRYRTVIQDAEYGGQECPDTLYEERECEDIPICLNYRWKTNQWSPCVLVPDSVRQGTVGGSEACGTGLQSTEVTCITDDGRAMDMTSCLKWAGPVPHLVQECHIPCKDDCTFTPWSKFTPCSSDCTLSRTRKRSLTGRSKKRDKCQDAEVYLLFESEMCPCETFQSHPYGNWSDCIIPKAEREQPLGMSKAGAVRQCGEGLRFKANACYDSGGRIVDTTLCDSSGYIEESCVIACPFDCKLSDWSAWSPCSSSCGTGVKIRSKWLKEKPYNGGRPCPKLDIKNQAQVYEAVPCYNECSQYSWVAEPWSACKLNTEERSAACGHGIQIRKVRCVNVSSEGQNAPVNDTYCHGSQTAPTIQECSLPCPGECVMSNWGHWTECTKCDISNMRVRSRFPLRIPINGHKCPEVTQKEPCRLNSNCFHYHYNITEWSTCQLSGDAVCGEGLKTRLLDCIRSNGKSVQTSLCEQVNLEKPSPMSIRCLVECAIDCQLSEWSDWSHCSQTCGIGGKMVRSRRILLQAQGEGRPCPKQLSQYKYCLIHPCYAWNFDEWSKCKIESGQCGEGLRFRNVTCMVHDASESGVSKQVNAVLCGALPSGENQMVAPCYVPCPGDCHLTEWSQWSACELICIDGRGFESVGRQSRSRTFIIQSLENQESCPEQVIETRPCKGGKCYTCAWKTSAWRDNRRSVWCQRSDGLNVTGGCSIASQPAAVRHCDPPCRKPFSICKQNSLCGCEQGYTEIMRSNGLLDYCLRVPGMEGKKADVKSYVAKNKPLNSQIQEIFSGWSIEPFDPDGRVRLWVYGVSAGSFLVIILIILISYLICKKPKEQISLFPQQKPLSFTYDRDYDM</sequence>
<evidence type="ECO:0000256" key="12">
    <source>
        <dbReference type="ARBA" id="ARBA00023180"/>
    </source>
</evidence>
<keyword evidence="7" id="KW-0677">Repeat</keyword>
<reference evidence="19 20" key="1">
    <citation type="submission" date="2025-04" db="UniProtKB">
        <authorList>
            <consortium name="RefSeq"/>
        </authorList>
    </citation>
    <scope>IDENTIFICATION</scope>
    <source>
        <strain evidence="19 20">J_2021</strain>
        <tissue evidence="19 20">Erythrocytes</tissue>
    </source>
</reference>
<keyword evidence="13" id="KW-0966">Cell projection</keyword>
<keyword evidence="4" id="KW-0037">Angiogenesis</keyword>
<evidence type="ECO:0000256" key="9">
    <source>
        <dbReference type="ARBA" id="ARBA00022989"/>
    </source>
</evidence>
<dbReference type="OrthoDB" id="5814848at2759"/>
<dbReference type="FunFam" id="2.20.100.10:FF:000014">
    <property type="entry name" value="Thrombospondin type 1 domain containing 7A"/>
    <property type="match status" value="2"/>
</dbReference>
<dbReference type="Proteomes" id="UP000186698">
    <property type="component" value="Chromosome 9_10S"/>
</dbReference>
<evidence type="ECO:0000256" key="5">
    <source>
        <dbReference type="ARBA" id="ARBA00022692"/>
    </source>
</evidence>
<name>A0A8J1LXL6_XENLA</name>
<keyword evidence="12" id="KW-0325">Glycoprotein</keyword>
<keyword evidence="8" id="KW-0221">Differentiation</keyword>
<dbReference type="FunFam" id="2.20.100.10:FF:000017">
    <property type="entry name" value="Thrombospondin type 1 domain containing 7A"/>
    <property type="match status" value="1"/>
</dbReference>
<feature type="domain" description="Spondin-like TSP1" evidence="16">
    <location>
        <begin position="1250"/>
        <end position="1303"/>
    </location>
</feature>
<dbReference type="KEGG" id="xla:108702257"/>
<dbReference type="InterPro" id="IPR036383">
    <property type="entry name" value="TSP1_rpt_sf"/>
</dbReference>
<evidence type="ECO:0000256" key="14">
    <source>
        <dbReference type="ARBA" id="ARBA00069078"/>
    </source>
</evidence>
<evidence type="ECO:0000313" key="18">
    <source>
        <dbReference type="Proteomes" id="UP000186698"/>
    </source>
</evidence>
<dbReference type="FunFam" id="2.20.100.10:FF:000027">
    <property type="entry name" value="Thrombospondin type 1 domain containing 7A"/>
    <property type="match status" value="1"/>
</dbReference>
<keyword evidence="3" id="KW-1003">Cell membrane</keyword>
<protein>
    <recommendedName>
        <fullName evidence="14">Thrombospondin type-1 domain-containing protein 7A</fullName>
    </recommendedName>
</protein>
<gene>
    <name evidence="19 20" type="primary">thsd7b.S</name>
</gene>
<dbReference type="RefSeq" id="XP_041434243.1">
    <property type="nucleotide sequence ID" value="XM_041578309.1"/>
</dbReference>
<dbReference type="SUPFAM" id="SSF82895">
    <property type="entry name" value="TSP-1 type 1 repeat"/>
    <property type="match status" value="10"/>
</dbReference>
<evidence type="ECO:0000256" key="7">
    <source>
        <dbReference type="ARBA" id="ARBA00022737"/>
    </source>
</evidence>
<dbReference type="GeneID" id="108702257"/>
<proteinExistence type="predicted"/>
<evidence type="ECO:0000256" key="3">
    <source>
        <dbReference type="ARBA" id="ARBA00022475"/>
    </source>
</evidence>
<dbReference type="GO" id="GO:0042995">
    <property type="term" value="C:cell projection"/>
    <property type="evidence" value="ECO:0007669"/>
    <property type="project" value="UniProtKB-SubCell"/>
</dbReference>
<evidence type="ECO:0000313" key="20">
    <source>
        <dbReference type="RefSeq" id="XP_041434243.1"/>
    </source>
</evidence>
<keyword evidence="11" id="KW-1015">Disulfide bond</keyword>
<feature type="domain" description="Spondin-like TSP1" evidence="16">
    <location>
        <begin position="600"/>
        <end position="658"/>
    </location>
</feature>
<evidence type="ECO:0000256" key="15">
    <source>
        <dbReference type="SAM" id="Phobius"/>
    </source>
</evidence>
<keyword evidence="10 15" id="KW-0472">Membrane</keyword>
<evidence type="ECO:0000256" key="1">
    <source>
        <dbReference type="ARBA" id="ARBA00004251"/>
    </source>
</evidence>
<evidence type="ECO:0000256" key="4">
    <source>
        <dbReference type="ARBA" id="ARBA00022657"/>
    </source>
</evidence>
<evidence type="ECO:0000256" key="6">
    <source>
        <dbReference type="ARBA" id="ARBA00022729"/>
    </source>
</evidence>
<feature type="domain" description="Spondin-like TSP1" evidence="16">
    <location>
        <begin position="337"/>
        <end position="389"/>
    </location>
</feature>
<evidence type="ECO:0000259" key="16">
    <source>
        <dbReference type="Pfam" id="PF19028"/>
    </source>
</evidence>
<organism evidence="18 19">
    <name type="scientific">Xenopus laevis</name>
    <name type="common">African clawed frog</name>
    <dbReference type="NCBI Taxonomy" id="8355"/>
    <lineage>
        <taxon>Eukaryota</taxon>
        <taxon>Metazoa</taxon>
        <taxon>Chordata</taxon>
        <taxon>Craniata</taxon>
        <taxon>Vertebrata</taxon>
        <taxon>Euteleostomi</taxon>
        <taxon>Amphibia</taxon>
        <taxon>Batrachia</taxon>
        <taxon>Anura</taxon>
        <taxon>Pipoidea</taxon>
        <taxon>Pipidae</taxon>
        <taxon>Xenopodinae</taxon>
        <taxon>Xenopus</taxon>
        <taxon>Xenopus</taxon>
    </lineage>
</organism>
<dbReference type="Pfam" id="PF19028">
    <property type="entry name" value="TSP1_spondin"/>
    <property type="match status" value="7"/>
</dbReference>
<dbReference type="InterPro" id="IPR056991">
    <property type="entry name" value="TSP1_TSH7A-B_C"/>
</dbReference>
<feature type="domain" description="Spondin-like TSP1" evidence="16">
    <location>
        <begin position="737"/>
        <end position="793"/>
    </location>
</feature>
<dbReference type="InterPro" id="IPR051418">
    <property type="entry name" value="Spondin/Thrombospondin_T1"/>
</dbReference>
<feature type="domain" description="Spondin-like TSP1" evidence="16">
    <location>
        <begin position="180"/>
        <end position="230"/>
    </location>
</feature>
<accession>A0A8J1LXL6</accession>
<dbReference type="GO" id="GO:0030154">
    <property type="term" value="P:cell differentiation"/>
    <property type="evidence" value="ECO:0007669"/>
    <property type="project" value="UniProtKB-KW"/>
</dbReference>
<dbReference type="FunFam" id="2.20.100.10:FF:000020">
    <property type="entry name" value="Thrombospondin type 1 domain containing 7A"/>
    <property type="match status" value="1"/>
</dbReference>
<comment type="subcellular location">
    <subcellularLocation>
        <location evidence="1">Cell membrane</location>
        <topology evidence="1">Single-pass type I membrane protein</topology>
    </subcellularLocation>
    <subcellularLocation>
        <location evidence="2">Cell projection</location>
    </subcellularLocation>
</comment>